<evidence type="ECO:0000313" key="2">
    <source>
        <dbReference type="Proteomes" id="UP001597368"/>
    </source>
</evidence>
<reference evidence="2" key="1">
    <citation type="journal article" date="2019" name="Int. J. Syst. Evol. Microbiol.">
        <title>The Global Catalogue of Microorganisms (GCM) 10K type strain sequencing project: providing services to taxonomists for standard genome sequencing and annotation.</title>
        <authorList>
            <consortium name="The Broad Institute Genomics Platform"/>
            <consortium name="The Broad Institute Genome Sequencing Center for Infectious Disease"/>
            <person name="Wu L."/>
            <person name="Ma J."/>
        </authorList>
    </citation>
    <scope>NUCLEOTIDE SEQUENCE [LARGE SCALE GENOMIC DNA]</scope>
    <source>
        <strain evidence="2">ICMP 6774ER</strain>
    </source>
</reference>
<evidence type="ECO:0000313" key="1">
    <source>
        <dbReference type="EMBL" id="MFD1930664.1"/>
    </source>
</evidence>
<dbReference type="EMBL" id="JBHUFV010000005">
    <property type="protein sequence ID" value="MFD1930664.1"/>
    <property type="molecule type" value="Genomic_DNA"/>
</dbReference>
<accession>A0ABW4SP04</accession>
<dbReference type="RefSeq" id="WP_379569286.1">
    <property type="nucleotide sequence ID" value="NZ_JBHUFV010000005.1"/>
</dbReference>
<comment type="caution">
    <text evidence="1">The sequence shown here is derived from an EMBL/GenBank/DDBJ whole genome shotgun (WGS) entry which is preliminary data.</text>
</comment>
<organism evidence="1 2">
    <name type="scientific">Nonomuraea mangrovi</name>
    <dbReference type="NCBI Taxonomy" id="2316207"/>
    <lineage>
        <taxon>Bacteria</taxon>
        <taxon>Bacillati</taxon>
        <taxon>Actinomycetota</taxon>
        <taxon>Actinomycetes</taxon>
        <taxon>Streptosporangiales</taxon>
        <taxon>Streptosporangiaceae</taxon>
        <taxon>Nonomuraea</taxon>
    </lineage>
</organism>
<name>A0ABW4SP04_9ACTN</name>
<dbReference type="Proteomes" id="UP001597368">
    <property type="component" value="Unassembled WGS sequence"/>
</dbReference>
<sequence>MRDVLVGNLLLAVAVVVSWPREATGIFAWLAVPVGELLEMSTLRVCQVVQAPLTPAAVARARQRTFHPSLSLPVGMVIMAAEPRPTALVVLPDQIRPLPWLVAAGSCSTSTVIVDERPSGSLSVR</sequence>
<protein>
    <submittedName>
        <fullName evidence="1">Uncharacterized protein</fullName>
    </submittedName>
</protein>
<keyword evidence="2" id="KW-1185">Reference proteome</keyword>
<proteinExistence type="predicted"/>
<gene>
    <name evidence="1" type="ORF">ACFSKW_04135</name>
</gene>